<proteinExistence type="predicted"/>
<feature type="compositionally biased region" description="Polar residues" evidence="1">
    <location>
        <begin position="96"/>
        <end position="106"/>
    </location>
</feature>
<gene>
    <name evidence="2" type="ORF">E2C01_065645</name>
</gene>
<evidence type="ECO:0000313" key="3">
    <source>
        <dbReference type="Proteomes" id="UP000324222"/>
    </source>
</evidence>
<protein>
    <submittedName>
        <fullName evidence="2">Uncharacterized protein</fullName>
    </submittedName>
</protein>
<name>A0A5B7HRP3_PORTR</name>
<dbReference type="EMBL" id="VSRR010032753">
    <property type="protein sequence ID" value="MPC71368.1"/>
    <property type="molecule type" value="Genomic_DNA"/>
</dbReference>
<evidence type="ECO:0000313" key="2">
    <source>
        <dbReference type="EMBL" id="MPC71368.1"/>
    </source>
</evidence>
<dbReference type="Proteomes" id="UP000324222">
    <property type="component" value="Unassembled WGS sequence"/>
</dbReference>
<feature type="region of interest" description="Disordered" evidence="1">
    <location>
        <begin position="84"/>
        <end position="106"/>
    </location>
</feature>
<keyword evidence="3" id="KW-1185">Reference proteome</keyword>
<reference evidence="2 3" key="1">
    <citation type="submission" date="2019-05" db="EMBL/GenBank/DDBJ databases">
        <title>Another draft genome of Portunus trituberculatus and its Hox gene families provides insights of decapod evolution.</title>
        <authorList>
            <person name="Jeong J.-H."/>
            <person name="Song I."/>
            <person name="Kim S."/>
            <person name="Choi T."/>
            <person name="Kim D."/>
            <person name="Ryu S."/>
            <person name="Kim W."/>
        </authorList>
    </citation>
    <scope>NUCLEOTIDE SEQUENCE [LARGE SCALE GENOMIC DNA]</scope>
    <source>
        <tissue evidence="2">Muscle</tissue>
    </source>
</reference>
<dbReference type="AlphaFoldDB" id="A0A5B7HRP3"/>
<organism evidence="2 3">
    <name type="scientific">Portunus trituberculatus</name>
    <name type="common">Swimming crab</name>
    <name type="synonym">Neptunus trituberculatus</name>
    <dbReference type="NCBI Taxonomy" id="210409"/>
    <lineage>
        <taxon>Eukaryota</taxon>
        <taxon>Metazoa</taxon>
        <taxon>Ecdysozoa</taxon>
        <taxon>Arthropoda</taxon>
        <taxon>Crustacea</taxon>
        <taxon>Multicrustacea</taxon>
        <taxon>Malacostraca</taxon>
        <taxon>Eumalacostraca</taxon>
        <taxon>Eucarida</taxon>
        <taxon>Decapoda</taxon>
        <taxon>Pleocyemata</taxon>
        <taxon>Brachyura</taxon>
        <taxon>Eubrachyura</taxon>
        <taxon>Portunoidea</taxon>
        <taxon>Portunidae</taxon>
        <taxon>Portuninae</taxon>
        <taxon>Portunus</taxon>
    </lineage>
</organism>
<sequence>MSSAPTHTRRLDAVKRRALCLLGEDEEIAASITSLDVVTLTVCHKAWVQNTLRLSLPPQSPGKITRQEGTDTSMWWYLPPTPHNTSDLSRPGQRVCGTSSRWPHLW</sequence>
<comment type="caution">
    <text evidence="2">The sequence shown here is derived from an EMBL/GenBank/DDBJ whole genome shotgun (WGS) entry which is preliminary data.</text>
</comment>
<evidence type="ECO:0000256" key="1">
    <source>
        <dbReference type="SAM" id="MobiDB-lite"/>
    </source>
</evidence>
<accession>A0A5B7HRP3</accession>